<evidence type="ECO:0000313" key="7">
    <source>
        <dbReference type="EMBL" id="BDD86853.1"/>
    </source>
</evidence>
<dbReference type="EMBL" id="AP025516">
    <property type="protein sequence ID" value="BDD86853.1"/>
    <property type="molecule type" value="Genomic_DNA"/>
</dbReference>
<dbReference type="PANTHER" id="PTHR30097:SF15">
    <property type="entry name" value="CATION EFFLUX SYSTEM PROTEIN CUSB"/>
    <property type="match status" value="1"/>
</dbReference>
<dbReference type="Gene3D" id="6.10.140.730">
    <property type="match status" value="1"/>
</dbReference>
<dbReference type="RefSeq" id="WP_284153923.1">
    <property type="nucleotide sequence ID" value="NZ_AP025516.1"/>
</dbReference>
<proteinExistence type="inferred from homology"/>
<evidence type="ECO:0000313" key="8">
    <source>
        <dbReference type="Proteomes" id="UP000830055"/>
    </source>
</evidence>
<accession>A0ABN6M1T2</accession>
<dbReference type="Pfam" id="PF11604">
    <property type="entry name" value="CusF_Ec"/>
    <property type="match status" value="1"/>
</dbReference>
<feature type="domain" description="CusB-like beta-barrel" evidence="5">
    <location>
        <begin position="244"/>
        <end position="317"/>
    </location>
</feature>
<dbReference type="InterPro" id="IPR058790">
    <property type="entry name" value="BSH_CusB"/>
</dbReference>
<protein>
    <submittedName>
        <fullName evidence="7">Hemolysin D</fullName>
    </submittedName>
</protein>
<evidence type="ECO:0000259" key="4">
    <source>
        <dbReference type="Pfam" id="PF25919"/>
    </source>
</evidence>
<dbReference type="Gene3D" id="2.40.30.170">
    <property type="match status" value="1"/>
</dbReference>
<dbReference type="Pfam" id="PF25954">
    <property type="entry name" value="Beta-barrel_RND_2"/>
    <property type="match status" value="1"/>
</dbReference>
<dbReference type="Gene3D" id="2.40.50.320">
    <property type="entry name" value="Copper binding periplasmic protein CusF"/>
    <property type="match status" value="1"/>
</dbReference>
<dbReference type="InterPro" id="IPR058791">
    <property type="entry name" value="3HB_CusB"/>
</dbReference>
<gene>
    <name evidence="7" type="ORF">DPPLL_12180</name>
</gene>
<dbReference type="Proteomes" id="UP000830055">
    <property type="component" value="Chromosome"/>
</dbReference>
<evidence type="ECO:0000259" key="5">
    <source>
        <dbReference type="Pfam" id="PF25954"/>
    </source>
</evidence>
<evidence type="ECO:0000256" key="2">
    <source>
        <dbReference type="ARBA" id="ARBA00022448"/>
    </source>
</evidence>
<keyword evidence="8" id="KW-1185">Reference proteome</keyword>
<evidence type="ECO:0000256" key="1">
    <source>
        <dbReference type="ARBA" id="ARBA00009477"/>
    </source>
</evidence>
<dbReference type="SUPFAM" id="SSF111369">
    <property type="entry name" value="HlyD-like secretion proteins"/>
    <property type="match status" value="1"/>
</dbReference>
<dbReference type="NCBIfam" id="TIGR01730">
    <property type="entry name" value="RND_mfp"/>
    <property type="match status" value="1"/>
</dbReference>
<keyword evidence="2" id="KW-0813">Transport</keyword>
<comment type="similarity">
    <text evidence="1">Belongs to the membrane fusion protein (MFP) (TC 8.A.1) family.</text>
</comment>
<dbReference type="InterPro" id="IPR058649">
    <property type="entry name" value="CzcB_C"/>
</dbReference>
<feature type="domain" description="CusB-like barrel-sandwich hybrid" evidence="4">
    <location>
        <begin position="124"/>
        <end position="239"/>
    </location>
</feature>
<dbReference type="InterPro" id="IPR042230">
    <property type="entry name" value="CusF_sf"/>
</dbReference>
<sequence length="496" mass="54139">MKTAMLAVLAFVLGGLAAWWFVPGPASPPGSGPDQTVHQPERQVLYYRHPHSPQITSDKPLQDEMGMDYIPIYADDDGGGGSAIRIAPEMTQNLGVRTAVARRETVTPTIEAFAVVDYNEQRLSHVHVRAEGWVEELAVRSLGERVRQGELLFTWYSPPLVNAQEEYLRTLAGGSERVREASRERLVALGVAPATIAALPARGRPFQQLPVYAPADGVVTQIGVRDGMYIMPALDLLTLADLSSVWIYVDLFEHQARQVTVGQQATLSLVGFPGEPLTGSVEFLSPQLDPQTRTVRARLRFPNEQEQLKPNLYGRAKIILPARQDVLLVPRQALISSGDRQRVVVAREDGRFAPAEVSSGAEYGDLVEIVDGLTEGDRVVVSAQFLLDSEASLRAAFTRMEPLEAANGEAAEVAPQVVWSNGTYHGPGRKQGTISLSHEPIAEFGWPAMKMDLPLAPGVTADQVSPGSPIRFELERLDEITYHVLAIETQPGGDQP</sequence>
<feature type="domain" description="CzcB-like C-terminal circularly permuted SH3-like" evidence="6">
    <location>
        <begin position="328"/>
        <end position="387"/>
    </location>
</feature>
<evidence type="ECO:0000259" key="6">
    <source>
        <dbReference type="Pfam" id="PF25975"/>
    </source>
</evidence>
<feature type="domain" description="CusB-like three alpha-helical bundle" evidence="3">
    <location>
        <begin position="160"/>
        <end position="205"/>
    </location>
</feature>
<dbReference type="Gene3D" id="2.40.50.100">
    <property type="match status" value="1"/>
</dbReference>
<dbReference type="InterPro" id="IPR051909">
    <property type="entry name" value="MFP_Cation_Efflux"/>
</dbReference>
<dbReference type="InterPro" id="IPR021647">
    <property type="entry name" value="CusF_Ec"/>
</dbReference>
<organism evidence="7 8">
    <name type="scientific">Desulfofustis limnaeus</name>
    <dbReference type="NCBI Taxonomy" id="2740163"/>
    <lineage>
        <taxon>Bacteria</taxon>
        <taxon>Pseudomonadati</taxon>
        <taxon>Thermodesulfobacteriota</taxon>
        <taxon>Desulfobulbia</taxon>
        <taxon>Desulfobulbales</taxon>
        <taxon>Desulfocapsaceae</taxon>
        <taxon>Desulfofustis</taxon>
    </lineage>
</organism>
<dbReference type="InterPro" id="IPR006143">
    <property type="entry name" value="RND_pump_MFP"/>
</dbReference>
<evidence type="ECO:0000259" key="3">
    <source>
        <dbReference type="Pfam" id="PF25869"/>
    </source>
</evidence>
<dbReference type="Gene3D" id="2.40.420.20">
    <property type="match status" value="1"/>
</dbReference>
<dbReference type="InterPro" id="IPR058792">
    <property type="entry name" value="Beta-barrel_RND_2"/>
</dbReference>
<dbReference type="Pfam" id="PF25869">
    <property type="entry name" value="3HB_CusB"/>
    <property type="match status" value="1"/>
</dbReference>
<dbReference type="Pfam" id="PF25975">
    <property type="entry name" value="CzcB_C"/>
    <property type="match status" value="1"/>
</dbReference>
<reference evidence="7 8" key="1">
    <citation type="submission" date="2022-01" db="EMBL/GenBank/DDBJ databases">
        <title>Desulfofustis limnae sp. nov., a novel mesophilic sulfate-reducing bacterium isolated from marsh soil.</title>
        <authorList>
            <person name="Watanabe M."/>
            <person name="Takahashi A."/>
            <person name="Kojima H."/>
            <person name="Fukui M."/>
        </authorList>
    </citation>
    <scope>NUCLEOTIDE SEQUENCE [LARGE SCALE GENOMIC DNA]</scope>
    <source>
        <strain evidence="7 8">PPLL</strain>
    </source>
</reference>
<name>A0ABN6M1T2_9BACT</name>
<dbReference type="Pfam" id="PF25919">
    <property type="entry name" value="BSH_CusB"/>
    <property type="match status" value="1"/>
</dbReference>
<dbReference type="PANTHER" id="PTHR30097">
    <property type="entry name" value="CATION EFFLUX SYSTEM PROTEIN CUSB"/>
    <property type="match status" value="1"/>
</dbReference>